<dbReference type="PANTHER" id="PTHR43000">
    <property type="entry name" value="DTDP-D-GLUCOSE 4,6-DEHYDRATASE-RELATED"/>
    <property type="match status" value="1"/>
</dbReference>
<dbReference type="AlphaFoldDB" id="A0A1M5JCN2"/>
<dbReference type="STRING" id="43928.SAMN05443636_0038"/>
<organism evidence="3 4">
    <name type="scientific">Halobaculum gomorrense</name>
    <dbReference type="NCBI Taxonomy" id="43928"/>
    <lineage>
        <taxon>Archaea</taxon>
        <taxon>Methanobacteriati</taxon>
        <taxon>Methanobacteriota</taxon>
        <taxon>Stenosarchaea group</taxon>
        <taxon>Halobacteria</taxon>
        <taxon>Halobacteriales</taxon>
        <taxon>Haloferacaceae</taxon>
        <taxon>Halobaculum</taxon>
    </lineage>
</organism>
<reference evidence="3 4" key="1">
    <citation type="submission" date="2016-11" db="EMBL/GenBank/DDBJ databases">
        <authorList>
            <person name="Jaros S."/>
            <person name="Januszkiewicz K."/>
            <person name="Wedrychowicz H."/>
        </authorList>
    </citation>
    <scope>NUCLEOTIDE SEQUENCE [LARGE SCALE GENOMIC DNA]</scope>
    <source>
        <strain evidence="3 4">DSM 9297</strain>
    </source>
</reference>
<keyword evidence="4" id="KW-1185">Reference proteome</keyword>
<gene>
    <name evidence="3" type="ORF">SAMN05443636_0038</name>
</gene>
<dbReference type="Gene3D" id="3.40.50.720">
    <property type="entry name" value="NAD(P)-binding Rossmann-like Domain"/>
    <property type="match status" value="1"/>
</dbReference>
<name>A0A1M5JCN2_9EURY</name>
<dbReference type="Pfam" id="PF01370">
    <property type="entry name" value="Epimerase"/>
    <property type="match status" value="1"/>
</dbReference>
<dbReference type="Gene3D" id="3.90.25.10">
    <property type="entry name" value="UDP-galactose 4-epimerase, domain 1"/>
    <property type="match status" value="1"/>
</dbReference>
<dbReference type="InterPro" id="IPR036291">
    <property type="entry name" value="NAD(P)-bd_dom_sf"/>
</dbReference>
<evidence type="ECO:0000256" key="1">
    <source>
        <dbReference type="ARBA" id="ARBA00007637"/>
    </source>
</evidence>
<evidence type="ECO:0000259" key="2">
    <source>
        <dbReference type="Pfam" id="PF01370"/>
    </source>
</evidence>
<evidence type="ECO:0000313" key="4">
    <source>
        <dbReference type="Proteomes" id="UP000184357"/>
    </source>
</evidence>
<proteinExistence type="inferred from homology"/>
<dbReference type="EMBL" id="FQWV01000001">
    <property type="protein sequence ID" value="SHG38020.1"/>
    <property type="molecule type" value="Genomic_DNA"/>
</dbReference>
<dbReference type="SUPFAM" id="SSF51735">
    <property type="entry name" value="NAD(P)-binding Rossmann-fold domains"/>
    <property type="match status" value="1"/>
</dbReference>
<sequence>MSTGCLTDRRILVTGGAGFIGSHLSDALVDDNDVRVIDNLTSGERSTLPDDVTFVHGDIRDEDTLSQLVADVDVVFHEAALVSVQHSIEDPVESHETNTRATLGLLEAARANDVRVVLASSAAIYGHPESVPISETARKEPTSPYGLDKLAIDHYARLYANLYDVETIPLRYFNVYGPGQVAGDYSGVISVFIEQALSGENITVHGDGDQTRDFVYIDDVVRANCAAATTDVVGQAYNVGTGESISVRELAEEIQDITDTCSDIVHTDARSGDIAHSQADISRMRDQLGVEPTVSLREGLEYTVEWYRESRL</sequence>
<protein>
    <submittedName>
        <fullName evidence="3">UDP-glucose 4-epimerase</fullName>
    </submittedName>
</protein>
<dbReference type="PRINTS" id="PR01713">
    <property type="entry name" value="NUCEPIMERASE"/>
</dbReference>
<accession>A0A1M5JCN2</accession>
<evidence type="ECO:0000313" key="3">
    <source>
        <dbReference type="EMBL" id="SHG38020.1"/>
    </source>
</evidence>
<dbReference type="Proteomes" id="UP000184357">
    <property type="component" value="Unassembled WGS sequence"/>
</dbReference>
<dbReference type="InterPro" id="IPR001509">
    <property type="entry name" value="Epimerase_deHydtase"/>
</dbReference>
<comment type="similarity">
    <text evidence="1">Belongs to the NAD(P)-dependent epimerase/dehydratase family.</text>
</comment>
<feature type="domain" description="NAD-dependent epimerase/dehydratase" evidence="2">
    <location>
        <begin position="11"/>
        <end position="240"/>
    </location>
</feature>